<dbReference type="Proteomes" id="UP000580891">
    <property type="component" value="Unassembled WGS sequence"/>
</dbReference>
<keyword evidence="1" id="KW-0378">Hydrolase</keyword>
<dbReference type="Gene3D" id="3.10.129.10">
    <property type="entry name" value="Hotdog Thioesterase"/>
    <property type="match status" value="1"/>
</dbReference>
<evidence type="ECO:0000313" key="2">
    <source>
        <dbReference type="Proteomes" id="UP000580891"/>
    </source>
</evidence>
<dbReference type="InterPro" id="IPR029069">
    <property type="entry name" value="HotDog_dom_sf"/>
</dbReference>
<keyword evidence="2" id="KW-1185">Reference proteome</keyword>
<protein>
    <submittedName>
        <fullName evidence="1">Acyl-CoA thioester hydrolase</fullName>
        <ecNumber evidence="1">3.1.2.-</ecNumber>
    </submittedName>
</protein>
<dbReference type="PANTHER" id="PTHR31793">
    <property type="entry name" value="4-HYDROXYBENZOYL-COA THIOESTERASE FAMILY MEMBER"/>
    <property type="match status" value="1"/>
</dbReference>
<dbReference type="GO" id="GO:0047617">
    <property type="term" value="F:fatty acyl-CoA hydrolase activity"/>
    <property type="evidence" value="ECO:0007669"/>
    <property type="project" value="TreeGrafter"/>
</dbReference>
<dbReference type="Pfam" id="PF13279">
    <property type="entry name" value="4HBT_2"/>
    <property type="match status" value="1"/>
</dbReference>
<accession>A0A7V9Z062</accession>
<dbReference type="CDD" id="cd00586">
    <property type="entry name" value="4HBT"/>
    <property type="match status" value="1"/>
</dbReference>
<sequence>MKQINYIHDFQEWEKTFTFSHPIKVRFSETDMFGHLNNTVPFVYFEEARIEFFKSIGFMQKWTDSLSEEIPVVADLQCDFLQQVFFGEQLSLYVKVHYVGNSSVDLHYMAKKDNGTVAFVGRGMMVQISKTTGKSVPWNEEMRQALIRLQSSITNIPR</sequence>
<organism evidence="1 2">
    <name type="scientific">[Anoxybacillus] calidus</name>
    <dbReference type="NCBI Taxonomy" id="575178"/>
    <lineage>
        <taxon>Bacteria</taxon>
        <taxon>Bacillati</taxon>
        <taxon>Bacillota</taxon>
        <taxon>Bacilli</taxon>
        <taxon>Bacillales</taxon>
        <taxon>Anoxybacillaceae</taxon>
        <taxon>Paranoxybacillus</taxon>
    </lineage>
</organism>
<dbReference type="SUPFAM" id="SSF54637">
    <property type="entry name" value="Thioesterase/thiol ester dehydrase-isomerase"/>
    <property type="match status" value="1"/>
</dbReference>
<name>A0A7V9Z062_9BACL</name>
<reference evidence="1 2" key="1">
    <citation type="submission" date="2020-07" db="EMBL/GenBank/DDBJ databases">
        <title>Genomic Encyclopedia of Type Strains, Phase IV (KMG-IV): sequencing the most valuable type-strain genomes for metagenomic binning, comparative biology and taxonomic classification.</title>
        <authorList>
            <person name="Goeker M."/>
        </authorList>
    </citation>
    <scope>NUCLEOTIDE SEQUENCE [LARGE SCALE GENOMIC DNA]</scope>
    <source>
        <strain evidence="1 2">DSM 25220</strain>
    </source>
</reference>
<dbReference type="PANTHER" id="PTHR31793:SF24">
    <property type="entry name" value="LONG-CHAIN ACYL-COA THIOESTERASE FADM"/>
    <property type="match status" value="1"/>
</dbReference>
<dbReference type="RefSeq" id="WP_181537494.1">
    <property type="nucleotide sequence ID" value="NZ_JACDUU010000004.1"/>
</dbReference>
<comment type="caution">
    <text evidence="1">The sequence shown here is derived from an EMBL/GenBank/DDBJ whole genome shotgun (WGS) entry which is preliminary data.</text>
</comment>
<dbReference type="EC" id="3.1.2.-" evidence="1"/>
<dbReference type="InterPro" id="IPR050563">
    <property type="entry name" value="4-hydroxybenzoyl-CoA_TE"/>
</dbReference>
<proteinExistence type="predicted"/>
<gene>
    <name evidence="1" type="ORF">HNQ85_001939</name>
</gene>
<dbReference type="AlphaFoldDB" id="A0A7V9Z062"/>
<dbReference type="EMBL" id="JACDUU010000004">
    <property type="protein sequence ID" value="MBA2871664.1"/>
    <property type="molecule type" value="Genomic_DNA"/>
</dbReference>
<evidence type="ECO:0000313" key="1">
    <source>
        <dbReference type="EMBL" id="MBA2871664.1"/>
    </source>
</evidence>